<dbReference type="Proteomes" id="UP000232145">
    <property type="component" value="Unassembled WGS sequence"/>
</dbReference>
<sequence length="66" mass="7373">MVFIGGSAKQCKQHTNHQAVGNTLSQFSNVVKKVTHLLFTLSRDIQCLSNVPGLEWCGSVYLSFFR</sequence>
<accession>A0A2N0AIS7</accession>
<comment type="caution">
    <text evidence="1">The sequence shown here is derived from an EMBL/GenBank/DDBJ whole genome shotgun (WGS) entry which is preliminary data.</text>
</comment>
<keyword evidence="2" id="KW-1185">Reference proteome</keyword>
<organism evidence="1 2">
    <name type="scientific">Leptospira harrisiae</name>
    <dbReference type="NCBI Taxonomy" id="2023189"/>
    <lineage>
        <taxon>Bacteria</taxon>
        <taxon>Pseudomonadati</taxon>
        <taxon>Spirochaetota</taxon>
        <taxon>Spirochaetia</taxon>
        <taxon>Leptospirales</taxon>
        <taxon>Leptospiraceae</taxon>
        <taxon>Leptospira</taxon>
    </lineage>
</organism>
<evidence type="ECO:0000313" key="1">
    <source>
        <dbReference type="EMBL" id="PJZ84205.1"/>
    </source>
</evidence>
<dbReference type="EMBL" id="NPDX01000003">
    <property type="protein sequence ID" value="PJZ84205.1"/>
    <property type="molecule type" value="Genomic_DNA"/>
</dbReference>
<dbReference type="AlphaFoldDB" id="A0A2N0AIS7"/>
<evidence type="ECO:0000313" key="2">
    <source>
        <dbReference type="Proteomes" id="UP000232145"/>
    </source>
</evidence>
<proteinExistence type="predicted"/>
<reference evidence="1 2" key="1">
    <citation type="submission" date="2017-07" db="EMBL/GenBank/DDBJ databases">
        <title>Leptospira spp. isolated from tropical soils.</title>
        <authorList>
            <person name="Thibeaux R."/>
            <person name="Iraola G."/>
            <person name="Ferres I."/>
            <person name="Bierque E."/>
            <person name="Girault D."/>
            <person name="Soupe-Gilbert M.-E."/>
            <person name="Picardeau M."/>
            <person name="Goarant C."/>
        </authorList>
    </citation>
    <scope>NUCLEOTIDE SEQUENCE [LARGE SCALE GENOMIC DNA]</scope>
    <source>
        <strain evidence="1 2">FH2-B-A1</strain>
    </source>
</reference>
<gene>
    <name evidence="1" type="ORF">CH364_12820</name>
</gene>
<name>A0A2N0AIS7_9LEPT</name>
<protein>
    <submittedName>
        <fullName evidence="1">Uncharacterized protein</fullName>
    </submittedName>
</protein>